<dbReference type="SUPFAM" id="SSF55874">
    <property type="entry name" value="ATPase domain of HSP90 chaperone/DNA topoisomerase II/histidine kinase"/>
    <property type="match status" value="1"/>
</dbReference>
<dbReference type="GO" id="GO:0016020">
    <property type="term" value="C:membrane"/>
    <property type="evidence" value="ECO:0007669"/>
    <property type="project" value="InterPro"/>
</dbReference>
<dbReference type="PANTHER" id="PTHR34220">
    <property type="entry name" value="SENSOR HISTIDINE KINASE YPDA"/>
    <property type="match status" value="1"/>
</dbReference>
<organism evidence="3 4">
    <name type="scientific">Hydrocarboniphaga effusa AP103</name>
    <dbReference type="NCBI Taxonomy" id="1172194"/>
    <lineage>
        <taxon>Bacteria</taxon>
        <taxon>Pseudomonadati</taxon>
        <taxon>Pseudomonadota</taxon>
        <taxon>Gammaproteobacteria</taxon>
        <taxon>Nevskiales</taxon>
        <taxon>Nevskiaceae</taxon>
        <taxon>Hydrocarboniphaga</taxon>
    </lineage>
</organism>
<evidence type="ECO:0000313" key="4">
    <source>
        <dbReference type="Proteomes" id="UP000003704"/>
    </source>
</evidence>
<dbReference type="RefSeq" id="WP_007184832.1">
    <property type="nucleotide sequence ID" value="NZ_AKGD01000001.1"/>
</dbReference>
<dbReference type="OrthoDB" id="2514702at2"/>
<dbReference type="EMBL" id="AKGD01000001">
    <property type="protein sequence ID" value="EIT71746.1"/>
    <property type="molecule type" value="Genomic_DNA"/>
</dbReference>
<feature type="transmembrane region" description="Helical" evidence="1">
    <location>
        <begin position="21"/>
        <end position="41"/>
    </location>
</feature>
<gene>
    <name evidence="3" type="ORF">WQQ_18830</name>
</gene>
<sequence length="353" mass="39324">MLQVKTNPATRIRLIPNFCTVPVALSLALAMELVALCFTLAGPIRTGGILQKLVLLSLYMQWIGLCGAALLCWMRRFLTIARPGLVFFVCWASLVLAVMLLSNLAWIIGTNPRWGVLDPNEPRLWFMLRHSGIAAIVALLLLRYFWTRHQWREQVRAESESRYQALNARIRPHFLFNALNSLAALISVRPNDAEGLVEDLADVFRASLEKPGQMAPLVDEISICNAYLRIEKARLDERLQVEWDVAEELLEKPVPSLIIQPLVENAVHHGVSKRKDGGTIQVRAYKDAGTLAIEVTNPLAPQDESAASGQAHSGNQVAVDNIASRLSLIYGERGKLELGIEDGLYKARLRLPL</sequence>
<reference evidence="3 4" key="1">
    <citation type="journal article" date="2012" name="J. Bacteriol.">
        <title>Genome Sequence of n-Alkane-Degrading Hydrocarboniphaga effusa Strain AP103T (ATCC BAA-332T).</title>
        <authorList>
            <person name="Chang H.K."/>
            <person name="Zylstra G.J."/>
            <person name="Chae J.C."/>
        </authorList>
    </citation>
    <scope>NUCLEOTIDE SEQUENCE [LARGE SCALE GENOMIC DNA]</scope>
    <source>
        <strain evidence="3 4">AP103</strain>
    </source>
</reference>
<dbReference type="InterPro" id="IPR036890">
    <property type="entry name" value="HATPase_C_sf"/>
</dbReference>
<feature type="transmembrane region" description="Helical" evidence="1">
    <location>
        <begin position="53"/>
        <end position="73"/>
    </location>
</feature>
<proteinExistence type="predicted"/>
<dbReference type="InterPro" id="IPR050640">
    <property type="entry name" value="Bact_2-comp_sensor_kinase"/>
</dbReference>
<keyword evidence="1" id="KW-0812">Transmembrane</keyword>
<dbReference type="PATRIC" id="fig|1172194.4.peg.1824"/>
<accession>I8I5J0</accession>
<dbReference type="GO" id="GO:0000155">
    <property type="term" value="F:phosphorelay sensor kinase activity"/>
    <property type="evidence" value="ECO:0007669"/>
    <property type="project" value="InterPro"/>
</dbReference>
<keyword evidence="1" id="KW-1133">Transmembrane helix</keyword>
<dbReference type="Pfam" id="PF06580">
    <property type="entry name" value="His_kinase"/>
    <property type="match status" value="1"/>
</dbReference>
<dbReference type="Proteomes" id="UP000003704">
    <property type="component" value="Unassembled WGS sequence"/>
</dbReference>
<evidence type="ECO:0000259" key="2">
    <source>
        <dbReference type="Pfam" id="PF06580"/>
    </source>
</evidence>
<name>I8I5J0_9GAMM</name>
<feature type="domain" description="Signal transduction histidine kinase internal region" evidence="2">
    <location>
        <begin position="162"/>
        <end position="239"/>
    </location>
</feature>
<comment type="caution">
    <text evidence="3">The sequence shown here is derived from an EMBL/GenBank/DDBJ whole genome shotgun (WGS) entry which is preliminary data.</text>
</comment>
<evidence type="ECO:0000313" key="3">
    <source>
        <dbReference type="EMBL" id="EIT71746.1"/>
    </source>
</evidence>
<dbReference type="Gene3D" id="3.30.565.10">
    <property type="entry name" value="Histidine kinase-like ATPase, C-terminal domain"/>
    <property type="match status" value="1"/>
</dbReference>
<keyword evidence="1" id="KW-0472">Membrane</keyword>
<dbReference type="AlphaFoldDB" id="I8I5J0"/>
<dbReference type="STRING" id="1172194.WQQ_18830"/>
<evidence type="ECO:0000256" key="1">
    <source>
        <dbReference type="SAM" id="Phobius"/>
    </source>
</evidence>
<feature type="transmembrane region" description="Helical" evidence="1">
    <location>
        <begin position="128"/>
        <end position="146"/>
    </location>
</feature>
<feature type="transmembrane region" description="Helical" evidence="1">
    <location>
        <begin position="85"/>
        <end position="108"/>
    </location>
</feature>
<protein>
    <recommendedName>
        <fullName evidence="2">Signal transduction histidine kinase internal region domain-containing protein</fullName>
    </recommendedName>
</protein>
<dbReference type="PANTHER" id="PTHR34220:SF7">
    <property type="entry name" value="SENSOR HISTIDINE KINASE YPDA"/>
    <property type="match status" value="1"/>
</dbReference>
<dbReference type="InterPro" id="IPR010559">
    <property type="entry name" value="Sig_transdc_His_kin_internal"/>
</dbReference>
<keyword evidence="4" id="KW-1185">Reference proteome</keyword>